<dbReference type="Proteomes" id="UP000009131">
    <property type="component" value="Unassembled WGS sequence"/>
</dbReference>
<keyword evidence="3 5" id="KW-1133">Transmembrane helix</keyword>
<keyword evidence="8" id="KW-1185">Reference proteome</keyword>
<sequence>MAIYLQMTFSLLMLEMGLFISLVLPLPFTWRRAMLKFLAESPIVAKLQFGLKILFIFVVVLFVDAVQHMLRVHAEGKEIRQSGMGQNLRGESDWRTRKFLSERNMYLTGSTLFLSLMLSRVYAVILDLIKVQEDNALLRKQAKEGGDDKYVTLKKDYDDLSARYNAKFDKAADSKKAI</sequence>
<evidence type="ECO:0000256" key="4">
    <source>
        <dbReference type="ARBA" id="ARBA00023136"/>
    </source>
</evidence>
<dbReference type="STRING" id="764103.G7DT92"/>
<dbReference type="OrthoDB" id="435607at2759"/>
<keyword evidence="4 5" id="KW-0472">Membrane</keyword>
<dbReference type="HOGENOM" id="CLU_087648_0_1_1"/>
<comment type="function">
    <text evidence="5">May play a role in anterograde transport of membrane proteins from the endoplasmic reticulum to the Golgi.</text>
</comment>
<feature type="transmembrane region" description="Helical" evidence="5">
    <location>
        <begin position="6"/>
        <end position="28"/>
    </location>
</feature>
<dbReference type="GO" id="GO:0006886">
    <property type="term" value="P:intracellular protein transport"/>
    <property type="evidence" value="ECO:0007669"/>
    <property type="project" value="UniProtKB-UniRule"/>
</dbReference>
<dbReference type="eggNOG" id="KOG1962">
    <property type="taxonomic scope" value="Eukaryota"/>
</dbReference>
<dbReference type="Pfam" id="PF05529">
    <property type="entry name" value="Bap31"/>
    <property type="match status" value="1"/>
</dbReference>
<dbReference type="GO" id="GO:0006888">
    <property type="term" value="P:endoplasmic reticulum to Golgi vesicle-mediated transport"/>
    <property type="evidence" value="ECO:0007669"/>
    <property type="project" value="UniProtKB-UniRule"/>
</dbReference>
<keyword evidence="5" id="KW-0653">Protein transport</keyword>
<dbReference type="PANTHER" id="PTHR12701">
    <property type="entry name" value="BCR-ASSOCIATED PROTEIN, BAP"/>
    <property type="match status" value="1"/>
</dbReference>
<name>G7DT92_MIXOS</name>
<evidence type="ECO:0000313" key="7">
    <source>
        <dbReference type="EMBL" id="GAA93739.1"/>
    </source>
</evidence>
<dbReference type="InterPro" id="IPR008417">
    <property type="entry name" value="BAP29/BAP31"/>
</dbReference>
<evidence type="ECO:0000259" key="6">
    <source>
        <dbReference type="Pfam" id="PF05529"/>
    </source>
</evidence>
<proteinExistence type="inferred from homology"/>
<keyword evidence="5" id="KW-0256">Endoplasmic reticulum</keyword>
<protein>
    <recommendedName>
        <fullName evidence="5">Endoplasmic reticulum transmembrane protein</fullName>
    </recommendedName>
</protein>
<gene>
    <name evidence="7" type="primary">Mo00385</name>
    <name evidence="7" type="ORF">E5Q_00385</name>
</gene>
<dbReference type="FunCoup" id="G7DT92">
    <property type="interactions" value="167"/>
</dbReference>
<dbReference type="InParanoid" id="G7DT92"/>
<feature type="domain" description="BAP29/BAP31 transmembrane" evidence="6">
    <location>
        <begin position="1"/>
        <end position="135"/>
    </location>
</feature>
<organism evidence="7 8">
    <name type="scientific">Mixia osmundae (strain CBS 9802 / IAM 14324 / JCM 22182 / KY 12970)</name>
    <dbReference type="NCBI Taxonomy" id="764103"/>
    <lineage>
        <taxon>Eukaryota</taxon>
        <taxon>Fungi</taxon>
        <taxon>Dikarya</taxon>
        <taxon>Basidiomycota</taxon>
        <taxon>Pucciniomycotina</taxon>
        <taxon>Mixiomycetes</taxon>
        <taxon>Mixiales</taxon>
        <taxon>Mixiaceae</taxon>
        <taxon>Mixia</taxon>
    </lineage>
</organism>
<reference evidence="7 8" key="2">
    <citation type="journal article" date="2012" name="Open Biol.">
        <title>Characteristics of nucleosomes and linker DNA regions on the genome of the basidiomycete Mixia osmundae revealed by mono- and dinucleosome mapping.</title>
        <authorList>
            <person name="Nishida H."/>
            <person name="Kondo S."/>
            <person name="Matsumoto T."/>
            <person name="Suzuki Y."/>
            <person name="Yoshikawa H."/>
            <person name="Taylor T.D."/>
            <person name="Sugiyama J."/>
        </authorList>
    </citation>
    <scope>NUCLEOTIDE SEQUENCE [LARGE SCALE GENOMIC DNA]</scope>
    <source>
        <strain evidence="8">CBS 9802 / IAM 14324 / JCM 22182 / KY 12970</strain>
    </source>
</reference>
<evidence type="ECO:0000256" key="5">
    <source>
        <dbReference type="RuleBase" id="RU367026"/>
    </source>
</evidence>
<comment type="subcellular location">
    <subcellularLocation>
        <location evidence="5">Endoplasmic reticulum membrane</location>
        <topology evidence="5">Multi-pass membrane protein</topology>
    </subcellularLocation>
    <subcellularLocation>
        <location evidence="1">Membrane</location>
        <topology evidence="1">Multi-pass membrane protein</topology>
    </subcellularLocation>
</comment>
<dbReference type="AlphaFoldDB" id="G7DT92"/>
<evidence type="ECO:0000313" key="8">
    <source>
        <dbReference type="Proteomes" id="UP000009131"/>
    </source>
</evidence>
<comment type="caution">
    <text evidence="7">The sequence shown here is derived from an EMBL/GenBank/DDBJ whole genome shotgun (WGS) entry which is preliminary data.</text>
</comment>
<evidence type="ECO:0000256" key="1">
    <source>
        <dbReference type="ARBA" id="ARBA00004141"/>
    </source>
</evidence>
<comment type="similarity">
    <text evidence="5">Belongs to the BCAP29/BCAP31 family.</text>
</comment>
<evidence type="ECO:0000256" key="2">
    <source>
        <dbReference type="ARBA" id="ARBA00022692"/>
    </source>
</evidence>
<dbReference type="InterPro" id="IPR040463">
    <property type="entry name" value="BAP29/BAP31_N"/>
</dbReference>
<keyword evidence="5" id="KW-0813">Transport</keyword>
<dbReference type="PANTHER" id="PTHR12701:SF20">
    <property type="entry name" value="ENDOPLASMIC RETICULUM TRANSMEMBRANE PROTEIN"/>
    <property type="match status" value="1"/>
</dbReference>
<feature type="transmembrane region" description="Helical" evidence="5">
    <location>
        <begin position="49"/>
        <end position="70"/>
    </location>
</feature>
<dbReference type="EMBL" id="BABT02000025">
    <property type="protein sequence ID" value="GAA93739.1"/>
    <property type="molecule type" value="Genomic_DNA"/>
</dbReference>
<keyword evidence="5" id="KW-0931">ER-Golgi transport</keyword>
<accession>G7DT92</accession>
<dbReference type="GO" id="GO:0005789">
    <property type="term" value="C:endoplasmic reticulum membrane"/>
    <property type="evidence" value="ECO:0007669"/>
    <property type="project" value="UniProtKB-SubCell"/>
</dbReference>
<feature type="transmembrane region" description="Helical" evidence="5">
    <location>
        <begin position="105"/>
        <end position="129"/>
    </location>
</feature>
<dbReference type="GO" id="GO:0070973">
    <property type="term" value="P:protein localization to endoplasmic reticulum exit site"/>
    <property type="evidence" value="ECO:0007669"/>
    <property type="project" value="UniProtKB-UniRule"/>
</dbReference>
<keyword evidence="2 5" id="KW-0812">Transmembrane</keyword>
<reference evidence="7 8" key="1">
    <citation type="journal article" date="2011" name="J. Gen. Appl. Microbiol.">
        <title>Draft genome sequencing of the enigmatic basidiomycete Mixia osmundae.</title>
        <authorList>
            <person name="Nishida H."/>
            <person name="Nagatsuka Y."/>
            <person name="Sugiyama J."/>
        </authorList>
    </citation>
    <scope>NUCLEOTIDE SEQUENCE [LARGE SCALE GENOMIC DNA]</scope>
    <source>
        <strain evidence="8">CBS 9802 / IAM 14324 / JCM 22182 / KY 12970</strain>
    </source>
</reference>
<evidence type="ECO:0000256" key="3">
    <source>
        <dbReference type="ARBA" id="ARBA00022989"/>
    </source>
</evidence>